<keyword evidence="2 6" id="KW-0500">Molybdenum</keyword>
<dbReference type="InterPro" id="IPR050682">
    <property type="entry name" value="ModA/WtpA"/>
</dbReference>
<comment type="caution">
    <text evidence="8">The sequence shown here is derived from an EMBL/GenBank/DDBJ whole genome shotgun (WGS) entry which is preliminary data.</text>
</comment>
<evidence type="ECO:0000313" key="8">
    <source>
        <dbReference type="EMBL" id="PPK74039.1"/>
    </source>
</evidence>
<dbReference type="CDD" id="cd13539">
    <property type="entry name" value="PBP2_AvModA"/>
    <property type="match status" value="1"/>
</dbReference>
<dbReference type="GO" id="GO:0030973">
    <property type="term" value="F:molybdate ion binding"/>
    <property type="evidence" value="ECO:0007669"/>
    <property type="project" value="InterPro"/>
</dbReference>
<dbReference type="Gene3D" id="3.40.190.10">
    <property type="entry name" value="Periplasmic binding protein-like II"/>
    <property type="match status" value="2"/>
</dbReference>
<keyword evidence="4 7" id="KW-0732">Signal</keyword>
<name>A0A2S6H971_9GAMM</name>
<dbReference type="GO" id="GO:0015689">
    <property type="term" value="P:molybdate ion transport"/>
    <property type="evidence" value="ECO:0007669"/>
    <property type="project" value="InterPro"/>
</dbReference>
<proteinExistence type="inferred from homology"/>
<feature type="binding site" evidence="6">
    <location>
        <position position="61"/>
    </location>
    <ligand>
        <name>molybdate</name>
        <dbReference type="ChEBI" id="CHEBI:36264"/>
    </ligand>
</feature>
<comment type="similarity">
    <text evidence="1">Belongs to the bacterial solute-binding protein ModA family.</text>
</comment>
<dbReference type="NCBIfam" id="TIGR01256">
    <property type="entry name" value="modA"/>
    <property type="match status" value="1"/>
</dbReference>
<accession>A0A2S6H971</accession>
<keyword evidence="3 6" id="KW-0479">Metal-binding</keyword>
<dbReference type="GO" id="GO:1901359">
    <property type="term" value="F:tungstate binding"/>
    <property type="evidence" value="ECO:0007669"/>
    <property type="project" value="UniProtKB-ARBA"/>
</dbReference>
<dbReference type="EMBL" id="PTIZ01000012">
    <property type="protein sequence ID" value="PPK74039.1"/>
    <property type="molecule type" value="Genomic_DNA"/>
</dbReference>
<gene>
    <name evidence="8" type="ORF">B0F87_11290</name>
</gene>
<protein>
    <submittedName>
        <fullName evidence="8">Molybdate transport system substrate-binding protein</fullName>
    </submittedName>
</protein>
<dbReference type="InterPro" id="IPR044084">
    <property type="entry name" value="AvModA-like_subst-bd"/>
</dbReference>
<dbReference type="PANTHER" id="PTHR30632:SF14">
    <property type="entry name" value="TUNGSTATE_MOLYBDATE_CHROMATE-BINDING PROTEIN MODA"/>
    <property type="match status" value="1"/>
</dbReference>
<evidence type="ECO:0000256" key="4">
    <source>
        <dbReference type="ARBA" id="ARBA00022729"/>
    </source>
</evidence>
<dbReference type="Proteomes" id="UP000240010">
    <property type="component" value="Unassembled WGS sequence"/>
</dbReference>
<dbReference type="SUPFAM" id="SSF53850">
    <property type="entry name" value="Periplasmic binding protein-like II"/>
    <property type="match status" value="1"/>
</dbReference>
<dbReference type="InterPro" id="IPR005950">
    <property type="entry name" value="ModA"/>
</dbReference>
<feature type="chain" id="PRO_5015616762" evidence="7">
    <location>
        <begin position="25"/>
        <end position="269"/>
    </location>
</feature>
<dbReference type="Pfam" id="PF13531">
    <property type="entry name" value="SBP_bac_11"/>
    <property type="match status" value="1"/>
</dbReference>
<dbReference type="PANTHER" id="PTHR30632">
    <property type="entry name" value="MOLYBDATE-BINDING PERIPLASMIC PROTEIN"/>
    <property type="match status" value="1"/>
</dbReference>
<evidence type="ECO:0000256" key="5">
    <source>
        <dbReference type="ARBA" id="ARBA00062515"/>
    </source>
</evidence>
<sequence>MLKNTIFRSILLLGLLLTTSISSAATTLVAVAANFTKPMTEIAEAFEKSTGHKANLSFGSSGKFVSQFENGGPFEVFLSADDKGPIKLEQSGLAVPNTRFTYALGKLVLWSATPGLVDDQGQVLSKGGFKHIALADPKLAPYGAAAVEVMKNRGLFDKLQPLFVQGENIAQTHQFVSTGNAELGFVAFSQVIDNGKASAPAHAPYLHPVGKIAGGSGWIIPSDLYKPIRQDAILMKTGAENPAAPALMQFLKSPEALAIIRKYGYDLAQ</sequence>
<evidence type="ECO:0000256" key="2">
    <source>
        <dbReference type="ARBA" id="ARBA00022505"/>
    </source>
</evidence>
<reference evidence="8 9" key="1">
    <citation type="submission" date="2018-02" db="EMBL/GenBank/DDBJ databases">
        <title>Subsurface microbial communities from deep shales in Ohio and West Virginia, USA.</title>
        <authorList>
            <person name="Wrighton K."/>
        </authorList>
    </citation>
    <scope>NUCLEOTIDE SEQUENCE [LARGE SCALE GENOMIC DNA]</scope>
    <source>
        <strain evidence="8 9">OWC-DMM</strain>
    </source>
</reference>
<evidence type="ECO:0000256" key="6">
    <source>
        <dbReference type="PIRSR" id="PIRSR004846-1"/>
    </source>
</evidence>
<dbReference type="RefSeq" id="WP_104430144.1">
    <property type="nucleotide sequence ID" value="NZ_PTIZ01000012.1"/>
</dbReference>
<comment type="subunit">
    <text evidence="5">The complex is composed of two ATP-binding proteins (ModC), two transmembrane proteins (ModB) and a solute-binding protein (ModA).</text>
</comment>
<organism evidence="8 9">
    <name type="scientific">Methylobacter tundripaludum</name>
    <dbReference type="NCBI Taxonomy" id="173365"/>
    <lineage>
        <taxon>Bacteria</taxon>
        <taxon>Pseudomonadati</taxon>
        <taxon>Pseudomonadota</taxon>
        <taxon>Gammaproteobacteria</taxon>
        <taxon>Methylococcales</taxon>
        <taxon>Methylococcaceae</taxon>
        <taxon>Methylobacter</taxon>
    </lineage>
</organism>
<dbReference type="AlphaFoldDB" id="A0A2S6H971"/>
<feature type="binding site" evidence="6">
    <location>
        <position position="169"/>
    </location>
    <ligand>
        <name>molybdate</name>
        <dbReference type="ChEBI" id="CHEBI:36264"/>
    </ligand>
</feature>
<feature type="signal peptide" evidence="7">
    <location>
        <begin position="1"/>
        <end position="24"/>
    </location>
</feature>
<evidence type="ECO:0000256" key="1">
    <source>
        <dbReference type="ARBA" id="ARBA00009175"/>
    </source>
</evidence>
<evidence type="ECO:0000256" key="3">
    <source>
        <dbReference type="ARBA" id="ARBA00022723"/>
    </source>
</evidence>
<evidence type="ECO:0000256" key="7">
    <source>
        <dbReference type="SAM" id="SignalP"/>
    </source>
</evidence>
<dbReference type="GO" id="GO:0046872">
    <property type="term" value="F:metal ion binding"/>
    <property type="evidence" value="ECO:0007669"/>
    <property type="project" value="UniProtKB-KW"/>
</dbReference>
<dbReference type="PIRSF" id="PIRSF004846">
    <property type="entry name" value="ModA"/>
    <property type="match status" value="1"/>
</dbReference>
<evidence type="ECO:0000313" key="9">
    <source>
        <dbReference type="Proteomes" id="UP000240010"/>
    </source>
</evidence>
<dbReference type="FunFam" id="3.40.190.10:FF:000035">
    <property type="entry name" value="Molybdate ABC transporter substrate-binding protein"/>
    <property type="match status" value="1"/>
</dbReference>